<evidence type="ECO:0000256" key="4">
    <source>
        <dbReference type="ARBA" id="ARBA00022692"/>
    </source>
</evidence>
<keyword evidence="3" id="KW-1134">Transmembrane beta strand</keyword>
<evidence type="ECO:0000256" key="2">
    <source>
        <dbReference type="ARBA" id="ARBA00022448"/>
    </source>
</evidence>
<evidence type="ECO:0000313" key="8">
    <source>
        <dbReference type="EMBL" id="VAX26940.1"/>
    </source>
</evidence>
<dbReference type="GO" id="GO:1990281">
    <property type="term" value="C:efflux pump complex"/>
    <property type="evidence" value="ECO:0007669"/>
    <property type="project" value="TreeGrafter"/>
</dbReference>
<keyword evidence="2" id="KW-0813">Transport</keyword>
<keyword evidence="5" id="KW-0472">Membrane</keyword>
<name>A0A3B1CW96_9ZZZZ</name>
<dbReference type="PANTHER" id="PTHR30026:SF20">
    <property type="entry name" value="OUTER MEMBRANE PROTEIN TOLC"/>
    <property type="match status" value="1"/>
</dbReference>
<dbReference type="EMBL" id="UOGD01000361">
    <property type="protein sequence ID" value="VAX26940.1"/>
    <property type="molecule type" value="Genomic_DNA"/>
</dbReference>
<protein>
    <recommendedName>
        <fullName evidence="9">Outer membrane efflux protein</fullName>
    </recommendedName>
</protein>
<evidence type="ECO:0008006" key="9">
    <source>
        <dbReference type="Google" id="ProtNLM"/>
    </source>
</evidence>
<dbReference type="PANTHER" id="PTHR30026">
    <property type="entry name" value="OUTER MEMBRANE PROTEIN TOLC"/>
    <property type="match status" value="1"/>
</dbReference>
<evidence type="ECO:0000256" key="5">
    <source>
        <dbReference type="ARBA" id="ARBA00023136"/>
    </source>
</evidence>
<proteinExistence type="predicted"/>
<dbReference type="Gene3D" id="1.20.1600.10">
    <property type="entry name" value="Outer membrane efflux proteins (OEP)"/>
    <property type="match status" value="1"/>
</dbReference>
<keyword evidence="7" id="KW-0175">Coiled coil</keyword>
<gene>
    <name evidence="8" type="ORF">MNBD_IGNAVI01-2684</name>
</gene>
<dbReference type="SUPFAM" id="SSF56954">
    <property type="entry name" value="Outer membrane efflux proteins (OEP)"/>
    <property type="match status" value="1"/>
</dbReference>
<keyword evidence="4" id="KW-0812">Transmembrane</keyword>
<evidence type="ECO:0000256" key="6">
    <source>
        <dbReference type="ARBA" id="ARBA00023237"/>
    </source>
</evidence>
<dbReference type="GO" id="GO:0009279">
    <property type="term" value="C:cell outer membrane"/>
    <property type="evidence" value="ECO:0007669"/>
    <property type="project" value="UniProtKB-SubCell"/>
</dbReference>
<dbReference type="AlphaFoldDB" id="A0A3B1CW96"/>
<sequence length="432" mass="49463">MKKIKYLIVLLMGTTVLAQQKPLTLQESLEIGLKSSKEIKISESAVTSAEAKLTEISSNMYPQLSVGFNYNHLSDVPIQFASPLFSSTGDPINALYASATIEQPLFTGLKLLSLRNAAKYGKEAAMVQNTQTMNQKALAIHTAFWNLYKSERLVDVLRENIKGLEKHLKDTEEFFKNGLATRNDFLKLKVRVSETRTKLIEAENRLEIARAVYNKNLGYPLDQKTEIMVENLDEISKNYDYNSILKEAINSRSELVSTKYKSMAAEEKITAAKSTWFPQIAAFGSFNYLKLDGTQLLKSDWTNFWMVGLNVKWDIWDWWKTSSLAEQAEQQYNQIELSKQILKENIEIEVYKNYLSMQSEASKVDVSKLRVESAEENYRIINDKYETQLATSTELIEADSELLDARTKLITSYINYKIAKVYLEKSIGRKIY</sequence>
<accession>A0A3B1CW96</accession>
<comment type="subcellular location">
    <subcellularLocation>
        <location evidence="1">Cell outer membrane</location>
    </subcellularLocation>
</comment>
<feature type="coiled-coil region" evidence="7">
    <location>
        <begin position="154"/>
        <end position="212"/>
    </location>
</feature>
<dbReference type="InterPro" id="IPR003423">
    <property type="entry name" value="OMP_efflux"/>
</dbReference>
<dbReference type="GO" id="GO:0015562">
    <property type="term" value="F:efflux transmembrane transporter activity"/>
    <property type="evidence" value="ECO:0007669"/>
    <property type="project" value="InterPro"/>
</dbReference>
<evidence type="ECO:0000256" key="3">
    <source>
        <dbReference type="ARBA" id="ARBA00022452"/>
    </source>
</evidence>
<dbReference type="GO" id="GO:0015288">
    <property type="term" value="F:porin activity"/>
    <property type="evidence" value="ECO:0007669"/>
    <property type="project" value="TreeGrafter"/>
</dbReference>
<dbReference type="InterPro" id="IPR051906">
    <property type="entry name" value="TolC-like"/>
</dbReference>
<keyword evidence="6" id="KW-0998">Cell outer membrane</keyword>
<reference evidence="8" key="1">
    <citation type="submission" date="2018-06" db="EMBL/GenBank/DDBJ databases">
        <authorList>
            <person name="Zhirakovskaya E."/>
        </authorList>
    </citation>
    <scope>NUCLEOTIDE SEQUENCE</scope>
</reference>
<evidence type="ECO:0000256" key="1">
    <source>
        <dbReference type="ARBA" id="ARBA00004442"/>
    </source>
</evidence>
<dbReference type="Pfam" id="PF02321">
    <property type="entry name" value="OEP"/>
    <property type="match status" value="2"/>
</dbReference>
<organism evidence="8">
    <name type="scientific">hydrothermal vent metagenome</name>
    <dbReference type="NCBI Taxonomy" id="652676"/>
    <lineage>
        <taxon>unclassified sequences</taxon>
        <taxon>metagenomes</taxon>
        <taxon>ecological metagenomes</taxon>
    </lineage>
</organism>
<evidence type="ECO:0000256" key="7">
    <source>
        <dbReference type="SAM" id="Coils"/>
    </source>
</evidence>